<dbReference type="PANTHER" id="PTHR43658:SF8">
    <property type="entry name" value="17-BETA-HYDROXYSTEROID DEHYDROGENASE 14-RELATED"/>
    <property type="match status" value="1"/>
</dbReference>
<dbReference type="EC" id="1.1.1.35" evidence="3"/>
<dbReference type="PRINTS" id="PR00080">
    <property type="entry name" value="SDRFAMILY"/>
</dbReference>
<protein>
    <submittedName>
        <fullName evidence="3">3-hydroxyacyl-CoA dehydrogenase @ 17hydroxysteroid dehydrogenase type 10 (HSD10)-like</fullName>
        <ecNumber evidence="3">1.1.1.35</ecNumber>
    </submittedName>
</protein>
<proteinExistence type="inferred from homology"/>
<dbReference type="InterPro" id="IPR020904">
    <property type="entry name" value="Sc_DH/Rdtase_CS"/>
</dbReference>
<dbReference type="EMBL" id="CAADIG010000015">
    <property type="protein sequence ID" value="VFR43719.1"/>
    <property type="molecule type" value="Genomic_DNA"/>
</dbReference>
<dbReference type="PRINTS" id="PR00081">
    <property type="entry name" value="GDHRDH"/>
</dbReference>
<dbReference type="GO" id="GO:0003857">
    <property type="term" value="F:(3S)-3-hydroxyacyl-CoA dehydrogenase (NAD+) activity"/>
    <property type="evidence" value="ECO:0007669"/>
    <property type="project" value="UniProtKB-EC"/>
</dbReference>
<name>A0A484R2W3_9ZZZZ</name>
<evidence type="ECO:0000256" key="2">
    <source>
        <dbReference type="ARBA" id="ARBA00023002"/>
    </source>
</evidence>
<evidence type="ECO:0000313" key="3">
    <source>
        <dbReference type="EMBL" id="VFR43719.1"/>
    </source>
</evidence>
<dbReference type="CDD" id="cd05371">
    <property type="entry name" value="HSD10-like_SDR_c"/>
    <property type="match status" value="1"/>
</dbReference>
<dbReference type="PROSITE" id="PS00061">
    <property type="entry name" value="ADH_SHORT"/>
    <property type="match status" value="1"/>
</dbReference>
<organism evidence="3">
    <name type="scientific">plant metagenome</name>
    <dbReference type="NCBI Taxonomy" id="1297885"/>
    <lineage>
        <taxon>unclassified sequences</taxon>
        <taxon>metagenomes</taxon>
        <taxon>organismal metagenomes</taxon>
    </lineage>
</organism>
<evidence type="ECO:0000256" key="1">
    <source>
        <dbReference type="ARBA" id="ARBA00006484"/>
    </source>
</evidence>
<gene>
    <name evidence="3" type="ORF">ANT2_1690</name>
    <name evidence="4" type="ORF">ANT3_1692</name>
</gene>
<dbReference type="FunFam" id="3.40.50.720:FF:000215">
    <property type="entry name" value="3-hydroxyacyl-CoA dehydrogenase type-2"/>
    <property type="match status" value="1"/>
</dbReference>
<sequence>MDITNKVFIVTGAASGLGAGTVRMLAEQGARVVLADLQDAAGEALAAELGQQYVHCDVTQEADAQAVVAAATALGPLFGLVNCAGVAPAAKTVGKDGAHPLELFQRTVGINLIGTFNMLRLAAAAMAGNTPEPTGERGVIINTASVAAYDGQIGQAAYAASKAGVVGMTLPIARDLARNGIRCVTIAPGIFGTPMIFGMPQEVQDSLAASIPFPSRLGRPEDYAKLVRHIVENDMINGETIRLDGAIRMPPK</sequence>
<accession>A0A484R2W3</accession>
<dbReference type="EMBL" id="CAADID010000003">
    <property type="protein sequence ID" value="VFR58169.1"/>
    <property type="molecule type" value="Genomic_DNA"/>
</dbReference>
<dbReference type="SUPFAM" id="SSF51735">
    <property type="entry name" value="NAD(P)-binding Rossmann-fold domains"/>
    <property type="match status" value="1"/>
</dbReference>
<dbReference type="InterPro" id="IPR036291">
    <property type="entry name" value="NAD(P)-bd_dom_sf"/>
</dbReference>
<reference evidence="3" key="1">
    <citation type="submission" date="2019-03" db="EMBL/GenBank/DDBJ databases">
        <authorList>
            <person name="Danneels B."/>
        </authorList>
    </citation>
    <scope>NUCLEOTIDE SEQUENCE</scope>
</reference>
<comment type="similarity">
    <text evidence="1">Belongs to the short-chain dehydrogenases/reductases (SDR) family.</text>
</comment>
<keyword evidence="2 3" id="KW-0560">Oxidoreductase</keyword>
<dbReference type="AlphaFoldDB" id="A0A484R2W3"/>
<dbReference type="InterPro" id="IPR002347">
    <property type="entry name" value="SDR_fam"/>
</dbReference>
<dbReference type="PANTHER" id="PTHR43658">
    <property type="entry name" value="SHORT-CHAIN DEHYDROGENASE/REDUCTASE"/>
    <property type="match status" value="1"/>
</dbReference>
<evidence type="ECO:0000313" key="4">
    <source>
        <dbReference type="EMBL" id="VFR58169.1"/>
    </source>
</evidence>
<dbReference type="Gene3D" id="3.40.50.720">
    <property type="entry name" value="NAD(P)-binding Rossmann-like Domain"/>
    <property type="match status" value="1"/>
</dbReference>
<dbReference type="Pfam" id="PF00106">
    <property type="entry name" value="adh_short"/>
    <property type="match status" value="1"/>
</dbReference>